<dbReference type="GO" id="GO:0008270">
    <property type="term" value="F:zinc ion binding"/>
    <property type="evidence" value="ECO:0007669"/>
    <property type="project" value="UniProtKB-KW"/>
</dbReference>
<dbReference type="InterPro" id="IPR001841">
    <property type="entry name" value="Znf_RING"/>
</dbReference>
<keyword evidence="6 8" id="KW-0863">Zinc-finger</keyword>
<gene>
    <name evidence="12" type="ORF">GDO54_015354</name>
</gene>
<feature type="domain" description="RING-type" evidence="11">
    <location>
        <begin position="385"/>
        <end position="423"/>
    </location>
</feature>
<comment type="subcellular location">
    <subcellularLocation>
        <location evidence="9">Cytoplasm</location>
    </subcellularLocation>
</comment>
<comment type="catalytic activity">
    <reaction evidence="1 9">
        <text>S-ubiquitinyl-[E2 ubiquitin-conjugating enzyme]-L-cysteine + [acceptor protein]-L-lysine = [E2 ubiquitin-conjugating enzyme]-L-cysteine + N(6)-ubiquitinyl-[acceptor protein]-L-lysine.</text>
        <dbReference type="EC" id="2.3.2.27"/>
    </reaction>
</comment>
<proteinExistence type="inferred from homology"/>
<evidence type="ECO:0000256" key="4">
    <source>
        <dbReference type="ARBA" id="ARBA00022679"/>
    </source>
</evidence>
<keyword evidence="5 9" id="KW-0479">Metal-binding</keyword>
<dbReference type="InterPro" id="IPR039398">
    <property type="entry name" value="Deltex_fam"/>
</dbReference>
<dbReference type="GO" id="GO:0016567">
    <property type="term" value="P:protein ubiquitination"/>
    <property type="evidence" value="ECO:0007669"/>
    <property type="project" value="UniProtKB-UniRule"/>
</dbReference>
<accession>A0AAV2ZXS2</accession>
<keyword evidence="4 9" id="KW-0808">Transferase</keyword>
<dbReference type="PROSITE" id="PS00518">
    <property type="entry name" value="ZF_RING_1"/>
    <property type="match status" value="1"/>
</dbReference>
<evidence type="ECO:0000313" key="13">
    <source>
        <dbReference type="Proteomes" id="UP001181693"/>
    </source>
</evidence>
<dbReference type="Pfam" id="PF21718">
    <property type="entry name" value="KH_DTX3L"/>
    <property type="match status" value="2"/>
</dbReference>
<evidence type="ECO:0000256" key="5">
    <source>
        <dbReference type="ARBA" id="ARBA00022723"/>
    </source>
</evidence>
<dbReference type="SMART" id="SM00184">
    <property type="entry name" value="RING"/>
    <property type="match status" value="1"/>
</dbReference>
<evidence type="ECO:0000256" key="7">
    <source>
        <dbReference type="ARBA" id="ARBA00022833"/>
    </source>
</evidence>
<evidence type="ECO:0000256" key="8">
    <source>
        <dbReference type="PROSITE-ProRule" id="PRU00175"/>
    </source>
</evidence>
<dbReference type="EC" id="2.3.2.27" evidence="9"/>
<evidence type="ECO:0000259" key="11">
    <source>
        <dbReference type="PROSITE" id="PS50089"/>
    </source>
</evidence>
<dbReference type="CDD" id="cd09633">
    <property type="entry name" value="Deltex_C"/>
    <property type="match status" value="1"/>
</dbReference>
<dbReference type="InterPro" id="IPR039399">
    <property type="entry name" value="Deltex_C_sf"/>
</dbReference>
<dbReference type="GO" id="GO:0005737">
    <property type="term" value="C:cytoplasm"/>
    <property type="evidence" value="ECO:0007669"/>
    <property type="project" value="UniProtKB-SubCell"/>
</dbReference>
<dbReference type="EMBL" id="DYDO01000008">
    <property type="protein sequence ID" value="DBA19534.1"/>
    <property type="molecule type" value="Genomic_DNA"/>
</dbReference>
<dbReference type="AlphaFoldDB" id="A0AAV2ZXS2"/>
<evidence type="ECO:0000256" key="6">
    <source>
        <dbReference type="ARBA" id="ARBA00022771"/>
    </source>
</evidence>
<dbReference type="Pfam" id="PF13639">
    <property type="entry name" value="zf-RING_2"/>
    <property type="match status" value="1"/>
</dbReference>
<sequence>MAILDKEFFTKALKEEIKAEIPSLTIKENPDSVLVSGTFCMIQNLYGFLQGKLKTEKPSDTLENEWRPTDNQADLVCVPSALYEYIMEIYRAEIDNIERRYNVTIGVNSTSEGSTYVRFTSQDRSKSSPEKAKKTFTDKVQKVTGDWSQEMVDLSVVPLTLSEIKQQVKDRWSNILVLQEGDKYLILRGPRDELSQVKTFLEKGDYKSARCPVTISSRDLKTEILVDPRHMEILKKLKYREIGEIEQKNDVNIEEQRKNGSILVTFRALNAPPDLSPHASHSFITLLQKTFFNIEKKVISINPDFMDNISILQEDLKMRGVDIVMEYSRGSVVLIGHPINVAFAAEKLTDIQNPGRGQAAAAIEEPMDTNSSTDDKQKTEEADKCPICLCEVEDKVILEKCKHAYCKGCLQTSMAHKPVCAVCGVAYGTIIGNQPDGTMRETTRRSSLPGFVGCDTIVIQYNFPGGVQKKNHPNPGKYFSGTSRTTYLPDNKEGRQILSLLKKAFDQRLIFTVGESRTTGAKDTVTWNDIHHKTSMTGGPQK</sequence>
<dbReference type="PROSITE" id="PS50089">
    <property type="entry name" value="ZF_RING_2"/>
    <property type="match status" value="1"/>
</dbReference>
<dbReference type="GO" id="GO:0007219">
    <property type="term" value="P:Notch signaling pathway"/>
    <property type="evidence" value="ECO:0007669"/>
    <property type="project" value="InterPro"/>
</dbReference>
<keyword evidence="9" id="KW-0963">Cytoplasm</keyword>
<dbReference type="Pfam" id="PF18102">
    <property type="entry name" value="DTC"/>
    <property type="match status" value="1"/>
</dbReference>
<evidence type="ECO:0000313" key="12">
    <source>
        <dbReference type="EMBL" id="DBA19534.1"/>
    </source>
</evidence>
<keyword evidence="7 9" id="KW-0862">Zinc</keyword>
<dbReference type="InterPro" id="IPR039396">
    <property type="entry name" value="Deltex_C"/>
</dbReference>
<dbReference type="Proteomes" id="UP001181693">
    <property type="component" value="Unassembled WGS sequence"/>
</dbReference>
<comment type="pathway">
    <text evidence="2 9">Protein modification; protein ubiquitination.</text>
</comment>
<comment type="caution">
    <text evidence="12">The sequence shown here is derived from an EMBL/GenBank/DDBJ whole genome shotgun (WGS) entry which is preliminary data.</text>
</comment>
<dbReference type="InterPro" id="IPR048409">
    <property type="entry name" value="DTX3L_KH-like"/>
</dbReference>
<dbReference type="PANTHER" id="PTHR12622">
    <property type="entry name" value="DELTEX-RELATED"/>
    <property type="match status" value="1"/>
</dbReference>
<evidence type="ECO:0000256" key="9">
    <source>
        <dbReference type="RuleBase" id="RU367105"/>
    </source>
</evidence>
<evidence type="ECO:0000256" key="3">
    <source>
        <dbReference type="ARBA" id="ARBA00009413"/>
    </source>
</evidence>
<organism evidence="12 13">
    <name type="scientific">Pyxicephalus adspersus</name>
    <name type="common">African bullfrog</name>
    <dbReference type="NCBI Taxonomy" id="30357"/>
    <lineage>
        <taxon>Eukaryota</taxon>
        <taxon>Metazoa</taxon>
        <taxon>Chordata</taxon>
        <taxon>Craniata</taxon>
        <taxon>Vertebrata</taxon>
        <taxon>Euteleostomi</taxon>
        <taxon>Amphibia</taxon>
        <taxon>Batrachia</taxon>
        <taxon>Anura</taxon>
        <taxon>Neobatrachia</taxon>
        <taxon>Ranoidea</taxon>
        <taxon>Pyxicephalidae</taxon>
        <taxon>Pyxicephalinae</taxon>
        <taxon>Pyxicephalus</taxon>
    </lineage>
</organism>
<dbReference type="GO" id="GO:0061630">
    <property type="term" value="F:ubiquitin protein ligase activity"/>
    <property type="evidence" value="ECO:0007669"/>
    <property type="project" value="UniProtKB-UniRule"/>
</dbReference>
<reference evidence="12" key="1">
    <citation type="thesis" date="2020" institute="ProQuest LLC" country="789 East Eisenhower Parkway, Ann Arbor, MI, USA">
        <title>Comparative Genomics and Chromosome Evolution.</title>
        <authorList>
            <person name="Mudd A.B."/>
        </authorList>
    </citation>
    <scope>NUCLEOTIDE SEQUENCE</scope>
    <source>
        <strain evidence="12">1538</strain>
        <tissue evidence="12">Blood</tissue>
    </source>
</reference>
<dbReference type="InterPro" id="IPR013083">
    <property type="entry name" value="Znf_RING/FYVE/PHD"/>
</dbReference>
<dbReference type="InterPro" id="IPR017907">
    <property type="entry name" value="Znf_RING_CS"/>
</dbReference>
<dbReference type="SUPFAM" id="SSF57850">
    <property type="entry name" value="RING/U-box"/>
    <property type="match status" value="1"/>
</dbReference>
<evidence type="ECO:0000256" key="1">
    <source>
        <dbReference type="ARBA" id="ARBA00000900"/>
    </source>
</evidence>
<comment type="similarity">
    <text evidence="3 9">Belongs to the Deltex family.</text>
</comment>
<evidence type="ECO:0000256" key="10">
    <source>
        <dbReference type="SAM" id="MobiDB-lite"/>
    </source>
</evidence>
<name>A0AAV2ZXS2_PYXAD</name>
<dbReference type="Gene3D" id="3.30.390.130">
    <property type="match status" value="1"/>
</dbReference>
<protein>
    <recommendedName>
        <fullName evidence="9">E3 ubiquitin-protein ligase</fullName>
        <ecNumber evidence="9">2.3.2.27</ecNumber>
    </recommendedName>
</protein>
<feature type="region of interest" description="Disordered" evidence="10">
    <location>
        <begin position="355"/>
        <end position="377"/>
    </location>
</feature>
<dbReference type="Gene3D" id="3.30.40.10">
    <property type="entry name" value="Zinc/RING finger domain, C3HC4 (zinc finger)"/>
    <property type="match status" value="1"/>
</dbReference>
<evidence type="ECO:0000256" key="2">
    <source>
        <dbReference type="ARBA" id="ARBA00004906"/>
    </source>
</evidence>
<keyword evidence="13" id="KW-1185">Reference proteome</keyword>